<dbReference type="OrthoDB" id="7005982at2"/>
<feature type="compositionally biased region" description="Basic and acidic residues" evidence="1">
    <location>
        <begin position="60"/>
        <end position="92"/>
    </location>
</feature>
<feature type="compositionally biased region" description="Polar residues" evidence="1">
    <location>
        <begin position="34"/>
        <end position="59"/>
    </location>
</feature>
<feature type="signal peptide" evidence="2">
    <location>
        <begin position="1"/>
        <end position="21"/>
    </location>
</feature>
<feature type="region of interest" description="Disordered" evidence="1">
    <location>
        <begin position="26"/>
        <end position="92"/>
    </location>
</feature>
<evidence type="ECO:0000256" key="1">
    <source>
        <dbReference type="SAM" id="MobiDB-lite"/>
    </source>
</evidence>
<evidence type="ECO:0000313" key="4">
    <source>
        <dbReference type="Proteomes" id="UP000077787"/>
    </source>
</evidence>
<dbReference type="AlphaFoldDB" id="A0A172WTQ2"/>
<feature type="chain" id="PRO_5008002918" description="Secreted protein" evidence="2">
    <location>
        <begin position="22"/>
        <end position="92"/>
    </location>
</feature>
<dbReference type="Proteomes" id="UP000077787">
    <property type="component" value="Chromosome"/>
</dbReference>
<reference evidence="3 4" key="1">
    <citation type="submission" date="2016-05" db="EMBL/GenBank/DDBJ databases">
        <title>Genome sequence of Pseudomonas stutzeri 273 and identification of the exopolysaccharide biosynthesis locus.</title>
        <authorList>
            <person name="Wu S."/>
            <person name="Sun C."/>
        </authorList>
    </citation>
    <scope>NUCLEOTIDE SEQUENCE [LARGE SCALE GENOMIC DNA]</scope>
    <source>
        <strain evidence="3 4">273</strain>
    </source>
</reference>
<evidence type="ECO:0000256" key="2">
    <source>
        <dbReference type="SAM" id="SignalP"/>
    </source>
</evidence>
<gene>
    <name evidence="3" type="ORF">PS273GM_16800</name>
</gene>
<protein>
    <recommendedName>
        <fullName evidence="5">Secreted protein</fullName>
    </recommendedName>
</protein>
<keyword evidence="2" id="KW-0732">Signal</keyword>
<name>A0A172WTQ2_STUST</name>
<sequence>MKTLSIATALFNSLLATGAMANQEAMQDDEDLGLSSTAQGSAMNENHQRANTANINNDPKTLKQKMENEVQDDWRGDAEERREADVSKPEQR</sequence>
<proteinExistence type="predicted"/>
<evidence type="ECO:0008006" key="5">
    <source>
        <dbReference type="Google" id="ProtNLM"/>
    </source>
</evidence>
<evidence type="ECO:0000313" key="3">
    <source>
        <dbReference type="EMBL" id="ANF26685.1"/>
    </source>
</evidence>
<organism evidence="3 4">
    <name type="scientific">Stutzerimonas stutzeri</name>
    <name type="common">Pseudomonas stutzeri</name>
    <dbReference type="NCBI Taxonomy" id="316"/>
    <lineage>
        <taxon>Bacteria</taxon>
        <taxon>Pseudomonadati</taxon>
        <taxon>Pseudomonadota</taxon>
        <taxon>Gammaproteobacteria</taxon>
        <taxon>Pseudomonadales</taxon>
        <taxon>Pseudomonadaceae</taxon>
        <taxon>Stutzerimonas</taxon>
    </lineage>
</organism>
<dbReference type="RefSeq" id="WP_064482009.1">
    <property type="nucleotide sequence ID" value="NZ_CP015641.1"/>
</dbReference>
<accession>A0A172WTQ2</accession>
<dbReference type="EMBL" id="CP015641">
    <property type="protein sequence ID" value="ANF26685.1"/>
    <property type="molecule type" value="Genomic_DNA"/>
</dbReference>